<proteinExistence type="predicted"/>
<name>A0AAV1UIG7_9STRA</name>
<accession>A0AAV1UIG7</accession>
<dbReference type="AlphaFoldDB" id="A0AAV1UIG7"/>
<organism evidence="1 2">
    <name type="scientific">Peronospora matthiolae</name>
    <dbReference type="NCBI Taxonomy" id="2874970"/>
    <lineage>
        <taxon>Eukaryota</taxon>
        <taxon>Sar</taxon>
        <taxon>Stramenopiles</taxon>
        <taxon>Oomycota</taxon>
        <taxon>Peronosporomycetes</taxon>
        <taxon>Peronosporales</taxon>
        <taxon>Peronosporaceae</taxon>
        <taxon>Peronospora</taxon>
    </lineage>
</organism>
<comment type="caution">
    <text evidence="1">The sequence shown here is derived from an EMBL/GenBank/DDBJ whole genome shotgun (WGS) entry which is preliminary data.</text>
</comment>
<gene>
    <name evidence="1" type="ORF">PM001_LOCUS18360</name>
</gene>
<protein>
    <submittedName>
        <fullName evidence="1">Uncharacterized protein</fullName>
    </submittedName>
</protein>
<evidence type="ECO:0000313" key="2">
    <source>
        <dbReference type="Proteomes" id="UP001162060"/>
    </source>
</evidence>
<evidence type="ECO:0000313" key="1">
    <source>
        <dbReference type="EMBL" id="CAK7933210.1"/>
    </source>
</evidence>
<dbReference type="EMBL" id="CAKLBY020000193">
    <property type="protein sequence ID" value="CAK7933210.1"/>
    <property type="molecule type" value="Genomic_DNA"/>
</dbReference>
<dbReference type="Proteomes" id="UP001162060">
    <property type="component" value="Unassembled WGS sequence"/>
</dbReference>
<sequence>MICDALRAFNLGPVRTVTTPIEFDTNCNGDETEELVLYILYVKLSVRYFGIANSTRPDIAYATNFASSHREKPRKDHWELIERLFFRYLTGILARGSRYWKTSEAVSVKNLEVNI</sequence>
<reference evidence="1" key="1">
    <citation type="submission" date="2024-01" db="EMBL/GenBank/DDBJ databases">
        <authorList>
            <person name="Webb A."/>
        </authorList>
    </citation>
    <scope>NUCLEOTIDE SEQUENCE</scope>
    <source>
        <strain evidence="1">Pm1</strain>
    </source>
</reference>